<evidence type="ECO:0000256" key="1">
    <source>
        <dbReference type="SAM" id="MobiDB-lite"/>
    </source>
</evidence>
<sequence length="149" mass="16678">MSKALKNCEDEKKEEEEVVGGIASPLWDCGSPLYDSFELVTLSHIIDRHTVVLPHLSGSKKAISHGSESSHHHHEVMKKISNEEDGKGSSSLKKSKSFSEILDMIMGKRKVIREGGKKKKGNNNKLKKTKNGFSGLYNKFVSRRKSRVE</sequence>
<proteinExistence type="predicted"/>
<dbReference type="PANTHER" id="PTHR33978:SF18">
    <property type="entry name" value="OS01G0656300 PROTEIN"/>
    <property type="match status" value="1"/>
</dbReference>
<feature type="compositionally biased region" description="Basic residues" evidence="1">
    <location>
        <begin position="112"/>
        <end position="130"/>
    </location>
</feature>
<dbReference type="PANTHER" id="PTHR33978">
    <property type="entry name" value="SERINE/THREONINE-KINASE"/>
    <property type="match status" value="1"/>
</dbReference>
<keyword evidence="3" id="KW-1185">Reference proteome</keyword>
<accession>A0ABU6UM38</accession>
<name>A0ABU6UM38_9FABA</name>
<gene>
    <name evidence="2" type="ORF">PIB30_053950</name>
</gene>
<dbReference type="Proteomes" id="UP001341840">
    <property type="component" value="Unassembled WGS sequence"/>
</dbReference>
<evidence type="ECO:0000313" key="2">
    <source>
        <dbReference type="EMBL" id="MED6160713.1"/>
    </source>
</evidence>
<dbReference type="EMBL" id="JASCZI010121235">
    <property type="protein sequence ID" value="MED6160713.1"/>
    <property type="molecule type" value="Genomic_DNA"/>
</dbReference>
<protein>
    <submittedName>
        <fullName evidence="2">Uncharacterized protein</fullName>
    </submittedName>
</protein>
<organism evidence="2 3">
    <name type="scientific">Stylosanthes scabra</name>
    <dbReference type="NCBI Taxonomy" id="79078"/>
    <lineage>
        <taxon>Eukaryota</taxon>
        <taxon>Viridiplantae</taxon>
        <taxon>Streptophyta</taxon>
        <taxon>Embryophyta</taxon>
        <taxon>Tracheophyta</taxon>
        <taxon>Spermatophyta</taxon>
        <taxon>Magnoliopsida</taxon>
        <taxon>eudicotyledons</taxon>
        <taxon>Gunneridae</taxon>
        <taxon>Pentapetalae</taxon>
        <taxon>rosids</taxon>
        <taxon>fabids</taxon>
        <taxon>Fabales</taxon>
        <taxon>Fabaceae</taxon>
        <taxon>Papilionoideae</taxon>
        <taxon>50 kb inversion clade</taxon>
        <taxon>dalbergioids sensu lato</taxon>
        <taxon>Dalbergieae</taxon>
        <taxon>Pterocarpus clade</taxon>
        <taxon>Stylosanthes</taxon>
    </lineage>
</organism>
<evidence type="ECO:0000313" key="3">
    <source>
        <dbReference type="Proteomes" id="UP001341840"/>
    </source>
</evidence>
<comment type="caution">
    <text evidence="2">The sequence shown here is derived from an EMBL/GenBank/DDBJ whole genome shotgun (WGS) entry which is preliminary data.</text>
</comment>
<feature type="compositionally biased region" description="Basic and acidic residues" evidence="1">
    <location>
        <begin position="77"/>
        <end position="87"/>
    </location>
</feature>
<feature type="region of interest" description="Disordered" evidence="1">
    <location>
        <begin position="60"/>
        <end position="95"/>
    </location>
</feature>
<feature type="region of interest" description="Disordered" evidence="1">
    <location>
        <begin position="112"/>
        <end position="131"/>
    </location>
</feature>
<reference evidence="2 3" key="1">
    <citation type="journal article" date="2023" name="Plants (Basel)">
        <title>Bridging the Gap: Combining Genomics and Transcriptomics Approaches to Understand Stylosanthes scabra, an Orphan Legume from the Brazilian Caatinga.</title>
        <authorList>
            <person name="Ferreira-Neto J.R.C."/>
            <person name="da Silva M.D."/>
            <person name="Binneck E."/>
            <person name="de Melo N.F."/>
            <person name="da Silva R.H."/>
            <person name="de Melo A.L.T.M."/>
            <person name="Pandolfi V."/>
            <person name="Bustamante F.O."/>
            <person name="Brasileiro-Vidal A.C."/>
            <person name="Benko-Iseppon A.M."/>
        </authorList>
    </citation>
    <scope>NUCLEOTIDE SEQUENCE [LARGE SCALE GENOMIC DNA]</scope>
    <source>
        <tissue evidence="2">Leaves</tissue>
    </source>
</reference>